<keyword evidence="1" id="KW-0812">Transmembrane</keyword>
<feature type="transmembrane region" description="Helical" evidence="1">
    <location>
        <begin position="246"/>
        <end position="265"/>
    </location>
</feature>
<feature type="transmembrane region" description="Helical" evidence="1">
    <location>
        <begin position="177"/>
        <end position="195"/>
    </location>
</feature>
<feature type="non-terminal residue" evidence="2">
    <location>
        <position position="1"/>
    </location>
</feature>
<keyword evidence="1" id="KW-0472">Membrane</keyword>
<dbReference type="AlphaFoldDB" id="A0A382SWY8"/>
<proteinExistence type="predicted"/>
<reference evidence="2" key="1">
    <citation type="submission" date="2018-05" db="EMBL/GenBank/DDBJ databases">
        <authorList>
            <person name="Lanie J.A."/>
            <person name="Ng W.-L."/>
            <person name="Kazmierczak K.M."/>
            <person name="Andrzejewski T.M."/>
            <person name="Davidsen T.M."/>
            <person name="Wayne K.J."/>
            <person name="Tettelin H."/>
            <person name="Glass J.I."/>
            <person name="Rusch D."/>
            <person name="Podicherti R."/>
            <person name="Tsui H.-C.T."/>
            <person name="Winkler M.E."/>
        </authorList>
    </citation>
    <scope>NUCLEOTIDE SEQUENCE</scope>
</reference>
<feature type="transmembrane region" description="Helical" evidence="1">
    <location>
        <begin position="136"/>
        <end position="157"/>
    </location>
</feature>
<protein>
    <submittedName>
        <fullName evidence="2">Uncharacterized protein</fullName>
    </submittedName>
</protein>
<accession>A0A382SWY8</accession>
<keyword evidence="1" id="KW-1133">Transmembrane helix</keyword>
<dbReference type="EMBL" id="UINC01132138">
    <property type="protein sequence ID" value="SVD14263.1"/>
    <property type="molecule type" value="Genomic_DNA"/>
</dbReference>
<sequence>GTGGSKVRSVVVPAFYNEFFSKPSDILSIPDDFVESASRYAGTYLFWRSNFSTIEKLINLGGGIKVAPSEDNTLIVSGFEEAKQFVEIGEDLFRERDGESRIAFQKDEQGEITGLVFDFLPFMSTYKASTWKTQPFNLTLLGFSMIVFFGVLLRLGYQWSAYKSLPQPEKEATRASVFVSGLTIVFLVVGIIAFVKDGDKLFSEGVTTIFKFWLIFPILASLAGFYQLYQTVLIWQNGYWGIWKNIRFTIVTFCSLFMAWFYYYWNLLGYNYM</sequence>
<evidence type="ECO:0000256" key="1">
    <source>
        <dbReference type="SAM" id="Phobius"/>
    </source>
</evidence>
<name>A0A382SWY8_9ZZZZ</name>
<feature type="transmembrane region" description="Helical" evidence="1">
    <location>
        <begin position="207"/>
        <end position="226"/>
    </location>
</feature>
<gene>
    <name evidence="2" type="ORF">METZ01_LOCUS367117</name>
</gene>
<evidence type="ECO:0000313" key="2">
    <source>
        <dbReference type="EMBL" id="SVD14263.1"/>
    </source>
</evidence>
<organism evidence="2">
    <name type="scientific">marine metagenome</name>
    <dbReference type="NCBI Taxonomy" id="408172"/>
    <lineage>
        <taxon>unclassified sequences</taxon>
        <taxon>metagenomes</taxon>
        <taxon>ecological metagenomes</taxon>
    </lineage>
</organism>